<dbReference type="PROSITE" id="PS51649">
    <property type="entry name" value="NPH3"/>
    <property type="match status" value="1"/>
</dbReference>
<feature type="domain" description="NPH3" evidence="7">
    <location>
        <begin position="219"/>
        <end position="496"/>
    </location>
</feature>
<evidence type="ECO:0000259" key="6">
    <source>
        <dbReference type="PROSITE" id="PS50097"/>
    </source>
</evidence>
<keyword evidence="4" id="KW-0175">Coiled coil</keyword>
<feature type="coiled-coil region" evidence="4">
    <location>
        <begin position="531"/>
        <end position="558"/>
    </location>
</feature>
<dbReference type="InterPro" id="IPR043454">
    <property type="entry name" value="NPH3/RPT2-like"/>
</dbReference>
<dbReference type="PANTHER" id="PTHR32370">
    <property type="entry name" value="OS12G0117600 PROTEIN"/>
    <property type="match status" value="1"/>
</dbReference>
<evidence type="ECO:0000256" key="4">
    <source>
        <dbReference type="SAM" id="Coils"/>
    </source>
</evidence>
<feature type="compositionally biased region" description="Basic residues" evidence="5">
    <location>
        <begin position="610"/>
        <end position="623"/>
    </location>
</feature>
<reference evidence="8" key="1">
    <citation type="submission" date="2023-02" db="EMBL/GenBank/DDBJ databases">
        <title>Genome of toxic invasive species Heracleum sosnowskyi carries increased number of genes despite the absence of recent whole-genome duplications.</title>
        <authorList>
            <person name="Schelkunov M."/>
            <person name="Shtratnikova V."/>
            <person name="Makarenko M."/>
            <person name="Klepikova A."/>
            <person name="Omelchenko D."/>
            <person name="Novikova G."/>
            <person name="Obukhova E."/>
            <person name="Bogdanov V."/>
            <person name="Penin A."/>
            <person name="Logacheva M."/>
        </authorList>
    </citation>
    <scope>NUCLEOTIDE SEQUENCE</scope>
    <source>
        <strain evidence="8">Hsosn_3</strain>
        <tissue evidence="8">Leaf</tissue>
    </source>
</reference>
<evidence type="ECO:0000259" key="7">
    <source>
        <dbReference type="PROSITE" id="PS51649"/>
    </source>
</evidence>
<sequence>MADLVDQKASATPLLTNFTMSTKKKELLSDAMKRTSEWIFSQEIPRDVTVHAGGASFLLHKFPLVSKCGLIKRMVSESSGGDLSVIKIPDIPGGAEAFELVSKYCYGINFDIGLHNIGILRCVAEYLEMTEDYATGNLVGRTESYLNEIALKSLGGAVSILHSTESLLPIAEKVKLVNRCIDAITLIASKENQFGSSAKVESGTDDVHSSSYQSKDIDHWWAEDLTILGIEMFQRVLIAMMAMGFDQYALGPILMLYAKKSLRGLELFGKVRKKIEPKQEYEKRVVLETIVGLLPREKNAMSVSFLSMLLRASIYLDTTVACRLNLEKRMGLQLDQAVLDDLLIPSFFSTTGDTLFDVDTVQRIMTSYLDHEDGTCIGYNADEVRLSPPQNDMERVEKLMEDYLAEIASDRNLTVSRFVSYAECMPEHSRTNEDGMYRAIDIYLKAHPFISDMERKRVCSVMDCQKLSREACAHAAQSDRLPVQTVVQVLYYEQQRLGEVMDGSLSSGESPTPASKVNAFSKDVHPVPDELSKLQEENQDLKLELAKMKMQLEDIKRKTVKSSPNTPLVITYPSADKPPLPPKSIINSMSKKLGRLNLFVRSDGTTPSKARNKPSKSRRHSMS</sequence>
<dbReference type="InterPro" id="IPR000210">
    <property type="entry name" value="BTB/POZ_dom"/>
</dbReference>
<dbReference type="InterPro" id="IPR011333">
    <property type="entry name" value="SKP1/BTB/POZ_sf"/>
</dbReference>
<dbReference type="Gene3D" id="3.30.710.10">
    <property type="entry name" value="Potassium Channel Kv1.1, Chain A"/>
    <property type="match status" value="1"/>
</dbReference>
<name>A0AAD8H2Q2_9APIA</name>
<dbReference type="Pfam" id="PF03000">
    <property type="entry name" value="NPH3"/>
    <property type="match status" value="1"/>
</dbReference>
<evidence type="ECO:0000313" key="9">
    <source>
        <dbReference type="Proteomes" id="UP001237642"/>
    </source>
</evidence>
<dbReference type="SUPFAM" id="SSF54695">
    <property type="entry name" value="POZ domain"/>
    <property type="match status" value="1"/>
</dbReference>
<comment type="caution">
    <text evidence="8">The sequence shown here is derived from an EMBL/GenBank/DDBJ whole genome shotgun (WGS) entry which is preliminary data.</text>
</comment>
<dbReference type="PROSITE" id="PS50097">
    <property type="entry name" value="BTB"/>
    <property type="match status" value="1"/>
</dbReference>
<evidence type="ECO:0000256" key="1">
    <source>
        <dbReference type="ARBA" id="ARBA00004906"/>
    </source>
</evidence>
<evidence type="ECO:0000313" key="8">
    <source>
        <dbReference type="EMBL" id="KAK1359917.1"/>
    </source>
</evidence>
<feature type="region of interest" description="Disordered" evidence="5">
    <location>
        <begin position="598"/>
        <end position="623"/>
    </location>
</feature>
<keyword evidence="9" id="KW-1185">Reference proteome</keyword>
<dbReference type="AlphaFoldDB" id="A0AAD8H2Q2"/>
<reference evidence="8" key="2">
    <citation type="submission" date="2023-05" db="EMBL/GenBank/DDBJ databases">
        <authorList>
            <person name="Schelkunov M.I."/>
        </authorList>
    </citation>
    <scope>NUCLEOTIDE SEQUENCE</scope>
    <source>
        <strain evidence="8">Hsosn_3</strain>
        <tissue evidence="8">Leaf</tissue>
    </source>
</reference>
<organism evidence="8 9">
    <name type="scientific">Heracleum sosnowskyi</name>
    <dbReference type="NCBI Taxonomy" id="360622"/>
    <lineage>
        <taxon>Eukaryota</taxon>
        <taxon>Viridiplantae</taxon>
        <taxon>Streptophyta</taxon>
        <taxon>Embryophyta</taxon>
        <taxon>Tracheophyta</taxon>
        <taxon>Spermatophyta</taxon>
        <taxon>Magnoliopsida</taxon>
        <taxon>eudicotyledons</taxon>
        <taxon>Gunneridae</taxon>
        <taxon>Pentapetalae</taxon>
        <taxon>asterids</taxon>
        <taxon>campanulids</taxon>
        <taxon>Apiales</taxon>
        <taxon>Apiaceae</taxon>
        <taxon>Apioideae</taxon>
        <taxon>apioid superclade</taxon>
        <taxon>Tordylieae</taxon>
        <taxon>Tordyliinae</taxon>
        <taxon>Heracleum</taxon>
    </lineage>
</organism>
<proteinExistence type="inferred from homology"/>
<dbReference type="EMBL" id="JAUIZM010000010">
    <property type="protein sequence ID" value="KAK1359917.1"/>
    <property type="molecule type" value="Genomic_DNA"/>
</dbReference>
<feature type="domain" description="BTB" evidence="6">
    <location>
        <begin position="46"/>
        <end position="114"/>
    </location>
</feature>
<accession>A0AAD8H2Q2</accession>
<gene>
    <name evidence="8" type="ORF">POM88_044391</name>
</gene>
<comment type="similarity">
    <text evidence="3">Belongs to the NPH3 family.</text>
</comment>
<keyword evidence="2" id="KW-0833">Ubl conjugation pathway</keyword>
<evidence type="ECO:0000256" key="2">
    <source>
        <dbReference type="ARBA" id="ARBA00022786"/>
    </source>
</evidence>
<protein>
    <submittedName>
        <fullName evidence="8">BTB/POZ domain-containing protein SR1IP1</fullName>
    </submittedName>
</protein>
<evidence type="ECO:0000256" key="5">
    <source>
        <dbReference type="SAM" id="MobiDB-lite"/>
    </source>
</evidence>
<dbReference type="InterPro" id="IPR027356">
    <property type="entry name" value="NPH3_dom"/>
</dbReference>
<dbReference type="Proteomes" id="UP001237642">
    <property type="component" value="Unassembled WGS sequence"/>
</dbReference>
<evidence type="ECO:0000256" key="3">
    <source>
        <dbReference type="PROSITE-ProRule" id="PRU00982"/>
    </source>
</evidence>
<comment type="pathway">
    <text evidence="1">Protein modification; protein ubiquitination.</text>
</comment>